<sequence length="985" mass="100696">MNTMKCYSLIQKLKKSLSRGGSLLLLFQRTPVAQVLMPEVNFLASAAAMDTAKIVITSVIGLGAYDSVAGATTVSQVAPAAGSTTVPVTSGTNLGSVFQIIGGGGHTPQSWSVSSGTLPSGLTLTNAKGKTTTLTGTTTQTGNYPVTIRAWESTGFKGRSAQGAFTVQVSAPPSAAIVTQPSATTINSGSAATLTVTASGGIPLTYQWYRGNSGVTDFPVGTNAASYTTPVLTATTSYWVKVTNTVNPTGANSSTATVTVRQPAVITSDPAPVSINSGQSIVLTVTATGDDPLSYQWYEGASGVITTPVGENSASFTTPVLIYTTSYWVKVSNIANPTGMNSTEATVTVVPPAMPVIFTPSQLATGRTGISYRVALGAVGGTGPYAWSLSSGTLPEGLELDSTGVISGTPTVVGTSAFTVEVTDFNGDKDTEAYSVTMSDLAISTTMLPTAVKGVAYSYPLSGYGGMPAYSWKVIGGSLPGGMSFSDTGMLSGVPATVGNAPLTVRLTDGSGFSVTQQLTVPVSATFLVPVIQPFSFEPVTIGTDFSYTVSALNYPKTFVMTGLPKGLKFVAATGVISGLPDVSGVFNVQIRASNTGGTSSTVTVPLTVNALKDNLVGSFGGLVARDPVNRGLGGVLTVTTTSIGSYTVKLVGALGIKAASTSYSAKGRLVAAAPQLKVPLGGYELALTIDPDTGLMAGTLGSVKVSGWRSAWNARTHPADTLLGYYSLALDLKDAWDVGVDTVPQGSGFATFTVSSAGSLKVVGKTSDGQTITGASFLGSKGEFWIYTALYKNLGSIQGELAVHEDEGGIAAFNTIRGTVSWFKPGTVTLTYPATFGPVNLKAEGGYLALASKANILGLPDAGSVRLSFTDGGLAASDKDPDMSFTYTADHKTVLLTDAVNNPGKVTLKINAATGAVLGNFTLVEATPPLTRAKVPFVGQVVRMSDGGVKAAGYFLLHQIPVSGQTAAKAPVLSGGFKLQQPVP</sequence>
<dbReference type="Proteomes" id="UP000295662">
    <property type="component" value="Unassembled WGS sequence"/>
</dbReference>
<dbReference type="InterPro" id="IPR051275">
    <property type="entry name" value="Cell_adhesion_signaling"/>
</dbReference>
<feature type="domain" description="Ig-like" evidence="6">
    <location>
        <begin position="263"/>
        <end position="348"/>
    </location>
</feature>
<organism evidence="7 8">
    <name type="scientific">Prosthecobacter fusiformis</name>
    <dbReference type="NCBI Taxonomy" id="48464"/>
    <lineage>
        <taxon>Bacteria</taxon>
        <taxon>Pseudomonadati</taxon>
        <taxon>Verrucomicrobiota</taxon>
        <taxon>Verrucomicrobiia</taxon>
        <taxon>Verrucomicrobiales</taxon>
        <taxon>Verrucomicrobiaceae</taxon>
        <taxon>Prosthecobacter</taxon>
    </lineage>
</organism>
<dbReference type="GO" id="GO:0050839">
    <property type="term" value="F:cell adhesion molecule binding"/>
    <property type="evidence" value="ECO:0007669"/>
    <property type="project" value="TreeGrafter"/>
</dbReference>
<keyword evidence="4" id="KW-0325">Glycoprotein</keyword>
<dbReference type="PROSITE" id="PS50835">
    <property type="entry name" value="IG_LIKE"/>
    <property type="match status" value="2"/>
</dbReference>
<dbReference type="GO" id="GO:0005911">
    <property type="term" value="C:cell-cell junction"/>
    <property type="evidence" value="ECO:0007669"/>
    <property type="project" value="TreeGrafter"/>
</dbReference>
<dbReference type="PANTHER" id="PTHR11640:SF164">
    <property type="entry name" value="MAM DOMAIN-CONTAINING GLYCOSYLPHOSPHATIDYLINOSITOL ANCHOR PROTEIN 1"/>
    <property type="match status" value="1"/>
</dbReference>
<dbReference type="PANTHER" id="PTHR11640">
    <property type="entry name" value="NEPHRIN"/>
    <property type="match status" value="1"/>
</dbReference>
<dbReference type="GO" id="GO:0005509">
    <property type="term" value="F:calcium ion binding"/>
    <property type="evidence" value="ECO:0007669"/>
    <property type="project" value="InterPro"/>
</dbReference>
<keyword evidence="3" id="KW-1015">Disulfide bond</keyword>
<evidence type="ECO:0000256" key="3">
    <source>
        <dbReference type="ARBA" id="ARBA00023157"/>
    </source>
</evidence>
<protein>
    <submittedName>
        <fullName evidence="7">Putative Ig domain-containing protein</fullName>
    </submittedName>
</protein>
<comment type="caution">
    <text evidence="7">The sequence shown here is derived from an EMBL/GenBank/DDBJ whole genome shotgun (WGS) entry which is preliminary data.</text>
</comment>
<gene>
    <name evidence="7" type="ORF">EI77_03908</name>
</gene>
<comment type="subcellular location">
    <subcellularLocation>
        <location evidence="1">Membrane</location>
        <topology evidence="1">Single-pass type I membrane protein</topology>
    </subcellularLocation>
</comment>
<dbReference type="Pfam" id="PF05345">
    <property type="entry name" value="He_PIG"/>
    <property type="match status" value="2"/>
</dbReference>
<dbReference type="InterPro" id="IPR036179">
    <property type="entry name" value="Ig-like_dom_sf"/>
</dbReference>
<evidence type="ECO:0000256" key="1">
    <source>
        <dbReference type="ARBA" id="ARBA00004479"/>
    </source>
</evidence>
<evidence type="ECO:0000313" key="8">
    <source>
        <dbReference type="Proteomes" id="UP000295662"/>
    </source>
</evidence>
<reference evidence="7 8" key="1">
    <citation type="submission" date="2019-03" db="EMBL/GenBank/DDBJ databases">
        <title>Genomic Encyclopedia of Archaeal and Bacterial Type Strains, Phase II (KMG-II): from individual species to whole genera.</title>
        <authorList>
            <person name="Goeker M."/>
        </authorList>
    </citation>
    <scope>NUCLEOTIDE SEQUENCE [LARGE SCALE GENOMIC DNA]</scope>
    <source>
        <strain evidence="7 8">ATCC 25309</strain>
    </source>
</reference>
<dbReference type="AlphaFoldDB" id="A0A4R7RMH9"/>
<keyword evidence="2" id="KW-0472">Membrane</keyword>
<keyword evidence="8" id="KW-1185">Reference proteome</keyword>
<dbReference type="Pfam" id="PF19081">
    <property type="entry name" value="Ig_7"/>
    <property type="match status" value="2"/>
</dbReference>
<feature type="domain" description="Ig-like" evidence="6">
    <location>
        <begin position="173"/>
        <end position="259"/>
    </location>
</feature>
<dbReference type="InterPro" id="IPR015919">
    <property type="entry name" value="Cadherin-like_sf"/>
</dbReference>
<dbReference type="InterPro" id="IPR007110">
    <property type="entry name" value="Ig-like_dom"/>
</dbReference>
<dbReference type="Gene3D" id="2.60.40.10">
    <property type="entry name" value="Immunoglobulins"/>
    <property type="match status" value="6"/>
</dbReference>
<evidence type="ECO:0000313" key="7">
    <source>
        <dbReference type="EMBL" id="TDU66169.1"/>
    </source>
</evidence>
<dbReference type="GO" id="GO:0098609">
    <property type="term" value="P:cell-cell adhesion"/>
    <property type="evidence" value="ECO:0007669"/>
    <property type="project" value="TreeGrafter"/>
</dbReference>
<dbReference type="InterPro" id="IPR013783">
    <property type="entry name" value="Ig-like_fold"/>
</dbReference>
<dbReference type="SUPFAM" id="SSF49313">
    <property type="entry name" value="Cadherin-like"/>
    <property type="match status" value="3"/>
</dbReference>
<dbReference type="InterPro" id="IPR044023">
    <property type="entry name" value="Ig_7"/>
</dbReference>
<evidence type="ECO:0000256" key="2">
    <source>
        <dbReference type="ARBA" id="ARBA00023136"/>
    </source>
</evidence>
<keyword evidence="5" id="KW-0393">Immunoglobulin domain</keyword>
<dbReference type="EMBL" id="SOCA01000009">
    <property type="protein sequence ID" value="TDU66169.1"/>
    <property type="molecule type" value="Genomic_DNA"/>
</dbReference>
<dbReference type="SUPFAM" id="SSF48726">
    <property type="entry name" value="Immunoglobulin"/>
    <property type="match status" value="2"/>
</dbReference>
<evidence type="ECO:0000256" key="4">
    <source>
        <dbReference type="ARBA" id="ARBA00023180"/>
    </source>
</evidence>
<evidence type="ECO:0000256" key="5">
    <source>
        <dbReference type="ARBA" id="ARBA00023319"/>
    </source>
</evidence>
<proteinExistence type="predicted"/>
<evidence type="ECO:0000259" key="6">
    <source>
        <dbReference type="PROSITE" id="PS50835"/>
    </source>
</evidence>
<dbReference type="GO" id="GO:0005886">
    <property type="term" value="C:plasma membrane"/>
    <property type="evidence" value="ECO:0007669"/>
    <property type="project" value="TreeGrafter"/>
</dbReference>
<accession>A0A4R7RMH9</accession>
<name>A0A4R7RMH9_9BACT</name>